<sequence>MEHDNTNADEIDKFLIVFEMMRDFISDAVYEVTYNRQARRTISECEDATNSAWVSQQQLASIIDTDEQALISEIRIAYLKGKGNSNLEPVLITSNFILAIKPFKGGVPLIV</sequence>
<accession>A0A9Q1CMQ8</accession>
<keyword evidence="2" id="KW-1185">Reference proteome</keyword>
<protein>
    <submittedName>
        <fullName evidence="1">Uncharacterized protein</fullName>
    </submittedName>
</protein>
<dbReference type="Proteomes" id="UP001152320">
    <property type="component" value="Chromosome 1"/>
</dbReference>
<dbReference type="EMBL" id="JAIZAY010000001">
    <property type="protein sequence ID" value="KAJ8048497.1"/>
    <property type="molecule type" value="Genomic_DNA"/>
</dbReference>
<dbReference type="AlphaFoldDB" id="A0A9Q1CMQ8"/>
<gene>
    <name evidence="1" type="ORF">HOLleu_00837</name>
</gene>
<evidence type="ECO:0000313" key="2">
    <source>
        <dbReference type="Proteomes" id="UP001152320"/>
    </source>
</evidence>
<organism evidence="1 2">
    <name type="scientific">Holothuria leucospilota</name>
    <name type="common">Black long sea cucumber</name>
    <name type="synonym">Mertensiothuria leucospilota</name>
    <dbReference type="NCBI Taxonomy" id="206669"/>
    <lineage>
        <taxon>Eukaryota</taxon>
        <taxon>Metazoa</taxon>
        <taxon>Echinodermata</taxon>
        <taxon>Eleutherozoa</taxon>
        <taxon>Echinozoa</taxon>
        <taxon>Holothuroidea</taxon>
        <taxon>Aspidochirotacea</taxon>
        <taxon>Aspidochirotida</taxon>
        <taxon>Holothuriidae</taxon>
        <taxon>Holothuria</taxon>
    </lineage>
</organism>
<proteinExistence type="predicted"/>
<comment type="caution">
    <text evidence="1">The sequence shown here is derived from an EMBL/GenBank/DDBJ whole genome shotgun (WGS) entry which is preliminary data.</text>
</comment>
<reference evidence="1" key="1">
    <citation type="submission" date="2021-10" db="EMBL/GenBank/DDBJ databases">
        <title>Tropical sea cucumber genome reveals ecological adaptation and Cuvierian tubules defense mechanism.</title>
        <authorList>
            <person name="Chen T."/>
        </authorList>
    </citation>
    <scope>NUCLEOTIDE SEQUENCE</scope>
    <source>
        <strain evidence="1">Nanhai2018</strain>
        <tissue evidence="1">Muscle</tissue>
    </source>
</reference>
<name>A0A9Q1CMQ8_HOLLE</name>
<evidence type="ECO:0000313" key="1">
    <source>
        <dbReference type="EMBL" id="KAJ8048497.1"/>
    </source>
</evidence>